<proteinExistence type="predicted"/>
<organism evidence="1 2">
    <name type="scientific">Agrobacterium tumefaciens</name>
    <dbReference type="NCBI Taxonomy" id="358"/>
    <lineage>
        <taxon>Bacteria</taxon>
        <taxon>Pseudomonadati</taxon>
        <taxon>Pseudomonadota</taxon>
        <taxon>Alphaproteobacteria</taxon>
        <taxon>Hyphomicrobiales</taxon>
        <taxon>Rhizobiaceae</taxon>
        <taxon>Rhizobium/Agrobacterium group</taxon>
        <taxon>Agrobacterium</taxon>
        <taxon>Agrobacterium tumefaciens complex</taxon>
    </lineage>
</organism>
<accession>A0A176X8Y7</accession>
<sequence>MIENLPLVGTVFEEIEILPASITGIFRDHESDALGILPFFAPPTLYLVELSFDGGERQGLWMGDDPDKARQCAREWAEKLRVRIVDRSDRRGFH</sequence>
<protein>
    <submittedName>
        <fullName evidence="1">Uncharacterized protein</fullName>
    </submittedName>
</protein>
<gene>
    <name evidence="1" type="ORF">A7J57_04780</name>
</gene>
<dbReference type="EMBL" id="LXPS01000022">
    <property type="protein sequence ID" value="OAE43584.1"/>
    <property type="molecule type" value="Genomic_DNA"/>
</dbReference>
<dbReference type="AlphaFoldDB" id="A0A176X8Y7"/>
<name>A0A176X8Y7_AGRTU</name>
<comment type="caution">
    <text evidence="1">The sequence shown here is derived from an EMBL/GenBank/DDBJ whole genome shotgun (WGS) entry which is preliminary data.</text>
</comment>
<dbReference type="RefSeq" id="WP_063949598.1">
    <property type="nucleotide sequence ID" value="NZ_LXPS01000022.1"/>
</dbReference>
<reference evidence="1 2" key="1">
    <citation type="submission" date="2016-05" db="EMBL/GenBank/DDBJ databases">
        <authorList>
            <person name="Lavstsen T."/>
            <person name="Jespersen J.S."/>
        </authorList>
    </citation>
    <scope>NUCLEOTIDE SEQUENCE [LARGE SCALE GENOMIC DNA]</scope>
    <source>
        <strain evidence="1 2">KCJ1736</strain>
    </source>
</reference>
<dbReference type="Proteomes" id="UP000077098">
    <property type="component" value="Unassembled WGS sequence"/>
</dbReference>
<evidence type="ECO:0000313" key="1">
    <source>
        <dbReference type="EMBL" id="OAE43584.1"/>
    </source>
</evidence>
<evidence type="ECO:0000313" key="2">
    <source>
        <dbReference type="Proteomes" id="UP000077098"/>
    </source>
</evidence>